<keyword evidence="2" id="KW-1133">Transmembrane helix</keyword>
<dbReference type="PANTHER" id="PTHR34475">
    <property type="match status" value="1"/>
</dbReference>
<feature type="transmembrane region" description="Helical" evidence="2">
    <location>
        <begin position="143"/>
        <end position="167"/>
    </location>
</feature>
<dbReference type="PANTHER" id="PTHR34475:SF1">
    <property type="entry name" value="CYTOSKELETON PROTEIN RODZ"/>
    <property type="match status" value="1"/>
</dbReference>
<dbReference type="InterPro" id="IPR025194">
    <property type="entry name" value="RodZ-like_C"/>
</dbReference>
<dbReference type="AlphaFoldDB" id="A0A8J7SDG4"/>
<gene>
    <name evidence="4" type="ORF">H0I76_04355</name>
</gene>
<evidence type="ECO:0000256" key="2">
    <source>
        <dbReference type="SAM" id="Phobius"/>
    </source>
</evidence>
<protein>
    <submittedName>
        <fullName evidence="4">DUF4115 domain-containing protein</fullName>
    </submittedName>
</protein>
<name>A0A8J7SDG4_9RHOB</name>
<reference evidence="4" key="1">
    <citation type="submission" date="2020-12" db="EMBL/GenBank/DDBJ databases">
        <title>Bacterial taxonomy.</title>
        <authorList>
            <person name="Pan X."/>
        </authorList>
    </citation>
    <scope>NUCLEOTIDE SEQUENCE</scope>
    <source>
        <strain evidence="4">M0105</strain>
    </source>
</reference>
<dbReference type="InterPro" id="IPR010982">
    <property type="entry name" value="Lambda_DNA-bd_dom_sf"/>
</dbReference>
<accession>A0A8J7SDG4</accession>
<feature type="domain" description="Cytoskeleton protein RodZ-like C-terminal" evidence="3">
    <location>
        <begin position="314"/>
        <end position="385"/>
    </location>
</feature>
<feature type="region of interest" description="Disordered" evidence="1">
    <location>
        <begin position="400"/>
        <end position="421"/>
    </location>
</feature>
<evidence type="ECO:0000256" key="1">
    <source>
        <dbReference type="SAM" id="MobiDB-lite"/>
    </source>
</evidence>
<dbReference type="Pfam" id="PF13413">
    <property type="entry name" value="HTH_25"/>
    <property type="match status" value="1"/>
</dbReference>
<dbReference type="GO" id="GO:0003677">
    <property type="term" value="F:DNA binding"/>
    <property type="evidence" value="ECO:0007669"/>
    <property type="project" value="InterPro"/>
</dbReference>
<dbReference type="InterPro" id="IPR050400">
    <property type="entry name" value="Bact_Cytoskel_RodZ"/>
</dbReference>
<evidence type="ECO:0000313" key="4">
    <source>
        <dbReference type="EMBL" id="MBK0398412.1"/>
    </source>
</evidence>
<keyword evidence="2" id="KW-0812">Transmembrane</keyword>
<dbReference type="Pfam" id="PF13464">
    <property type="entry name" value="RodZ_C"/>
    <property type="match status" value="1"/>
</dbReference>
<dbReference type="Gene3D" id="1.10.260.40">
    <property type="entry name" value="lambda repressor-like DNA-binding domains"/>
    <property type="match status" value="1"/>
</dbReference>
<comment type="caution">
    <text evidence="4">The sequence shown here is derived from an EMBL/GenBank/DDBJ whole genome shotgun (WGS) entry which is preliminary data.</text>
</comment>
<keyword evidence="2" id="KW-0472">Membrane</keyword>
<proteinExistence type="predicted"/>
<dbReference type="RefSeq" id="WP_200607466.1">
    <property type="nucleotide sequence ID" value="NZ_JAEHHL010000001.1"/>
</dbReference>
<dbReference type="Proteomes" id="UP000655420">
    <property type="component" value="Unassembled WGS sequence"/>
</dbReference>
<evidence type="ECO:0000259" key="3">
    <source>
        <dbReference type="Pfam" id="PF13464"/>
    </source>
</evidence>
<keyword evidence="5" id="KW-1185">Reference proteome</keyword>
<dbReference type="EMBL" id="JAEHHL010000001">
    <property type="protein sequence ID" value="MBK0398412.1"/>
    <property type="molecule type" value="Genomic_DNA"/>
</dbReference>
<organism evidence="4 5">
    <name type="scientific">Thermohalobaculum xanthum</name>
    <dbReference type="NCBI Taxonomy" id="2753746"/>
    <lineage>
        <taxon>Bacteria</taxon>
        <taxon>Pseudomonadati</taxon>
        <taxon>Pseudomonadota</taxon>
        <taxon>Alphaproteobacteria</taxon>
        <taxon>Rhodobacterales</taxon>
        <taxon>Paracoccaceae</taxon>
        <taxon>Thermohalobaculum</taxon>
    </lineage>
</organism>
<evidence type="ECO:0000313" key="5">
    <source>
        <dbReference type="Proteomes" id="UP000655420"/>
    </source>
</evidence>
<sequence>MALRGFDDYKLTLGDEMRGERACLGKSLGDAERDLCIKADMLSAIENADIEAFPNRSVVPGYVRSYARYLSMDPEHCYERFCEESGFRSPLATFGMVPDPAANSTRSPDAGARAAVGIPTSGLTQSRFAYAPRARRIGAPISLGGVFSVVALIGLVGGIGYGGYALVQDIQRVGFAPLPEAPAVVADAPVISAPAIAQEAVTLSARPDASAYSGGGALALATPAELPAPAMGRRDGPISAIDPATSGVFAKHLDLPRSPRAAGGADDRPLAVFATVTPVEERGHPGFGAAVRQTEPPADTAEGAAVEAPDHVALVIADEAWLRVRDAAGAVLFEGLLKPGDRFEVPDRADAPVLHVGNAGGVYVTVGGILHGPVGAPGKVVKNFSLVPADLRGSVPVASGLPDATGHAAGDMRSASAEIQN</sequence>